<dbReference type="AlphaFoldDB" id="A0A2Z6S2S0"/>
<proteinExistence type="predicted"/>
<name>A0A2Z6S2S0_9GLOM</name>
<dbReference type="Proteomes" id="UP000247702">
    <property type="component" value="Unassembled WGS sequence"/>
</dbReference>
<organism evidence="2 3">
    <name type="scientific">Rhizophagus clarus</name>
    <dbReference type="NCBI Taxonomy" id="94130"/>
    <lineage>
        <taxon>Eukaryota</taxon>
        <taxon>Fungi</taxon>
        <taxon>Fungi incertae sedis</taxon>
        <taxon>Mucoromycota</taxon>
        <taxon>Glomeromycotina</taxon>
        <taxon>Glomeromycetes</taxon>
        <taxon>Glomerales</taxon>
        <taxon>Glomeraceae</taxon>
        <taxon>Rhizophagus</taxon>
    </lineage>
</organism>
<protein>
    <submittedName>
        <fullName evidence="2">Uncharacterized protein</fullName>
    </submittedName>
</protein>
<reference evidence="2 3" key="1">
    <citation type="submission" date="2017-11" db="EMBL/GenBank/DDBJ databases">
        <title>The genome of Rhizophagus clarus HR1 reveals common genetic basis of auxotrophy among arbuscular mycorrhizal fungi.</title>
        <authorList>
            <person name="Kobayashi Y."/>
        </authorList>
    </citation>
    <scope>NUCLEOTIDE SEQUENCE [LARGE SCALE GENOMIC DNA]</scope>
    <source>
        <strain evidence="2 3">HR1</strain>
    </source>
</reference>
<evidence type="ECO:0000256" key="1">
    <source>
        <dbReference type="SAM" id="MobiDB-lite"/>
    </source>
</evidence>
<dbReference type="EMBL" id="BEXD01004321">
    <property type="protein sequence ID" value="GBC09698.1"/>
    <property type="molecule type" value="Genomic_DNA"/>
</dbReference>
<sequence>MQYTVCGHPNHKFAKCPDKDNIKLFCRPRASNIEPKDLKPRSYLTTNIKNSVNYHNRMLVSIQQNDPTIRQRSQSRGRSMTRTANRRNNYNTNELTVSNLERHNKYLSSQDHSQMSTNHLLINQLSNEIENMKIVIKKNEVKIDQHTK</sequence>
<accession>A0A2Z6S2S0</accession>
<feature type="region of interest" description="Disordered" evidence="1">
    <location>
        <begin position="66"/>
        <end position="92"/>
    </location>
</feature>
<keyword evidence="3" id="KW-1185">Reference proteome</keyword>
<feature type="compositionally biased region" description="Low complexity" evidence="1">
    <location>
        <begin position="81"/>
        <end position="92"/>
    </location>
</feature>
<gene>
    <name evidence="2" type="ORF">RclHR1_09050008</name>
</gene>
<feature type="compositionally biased region" description="Polar residues" evidence="1">
    <location>
        <begin position="66"/>
        <end position="80"/>
    </location>
</feature>
<evidence type="ECO:0000313" key="2">
    <source>
        <dbReference type="EMBL" id="GBC09698.1"/>
    </source>
</evidence>
<comment type="caution">
    <text evidence="2">The sequence shown here is derived from an EMBL/GenBank/DDBJ whole genome shotgun (WGS) entry which is preliminary data.</text>
</comment>
<evidence type="ECO:0000313" key="3">
    <source>
        <dbReference type="Proteomes" id="UP000247702"/>
    </source>
</evidence>